<gene>
    <name evidence="2" type="ORF">LCGC14_1915720</name>
</gene>
<dbReference type="AlphaFoldDB" id="A0A0F9I6B3"/>
<protein>
    <recommendedName>
        <fullName evidence="1">PylC N-terminal domain-containing protein</fullName>
    </recommendedName>
</protein>
<comment type="caution">
    <text evidence="2">The sequence shown here is derived from an EMBL/GenBank/DDBJ whole genome shotgun (WGS) entry which is preliminary data.</text>
</comment>
<accession>A0A0F9I6B3</accession>
<name>A0A0F9I6B3_9ZZZZ</name>
<sequence>MKPLTVLLTGCGAPGTSGTIMALRQNPDNRPVRIIGVDVNPETPGQQLVDEFAHVLPPENIDYRSRLLDVCQRNDVDLVIPQTTREVG</sequence>
<proteinExistence type="predicted"/>
<evidence type="ECO:0000313" key="2">
    <source>
        <dbReference type="EMBL" id="KKL89340.1"/>
    </source>
</evidence>
<evidence type="ECO:0000259" key="1">
    <source>
        <dbReference type="Pfam" id="PF21360"/>
    </source>
</evidence>
<organism evidence="2">
    <name type="scientific">marine sediment metagenome</name>
    <dbReference type="NCBI Taxonomy" id="412755"/>
    <lineage>
        <taxon>unclassified sequences</taxon>
        <taxon>metagenomes</taxon>
        <taxon>ecological metagenomes</taxon>
    </lineage>
</organism>
<feature type="non-terminal residue" evidence="2">
    <location>
        <position position="88"/>
    </location>
</feature>
<dbReference type="InterPro" id="IPR048764">
    <property type="entry name" value="PylC_N"/>
</dbReference>
<dbReference type="EMBL" id="LAZR01020313">
    <property type="protein sequence ID" value="KKL89340.1"/>
    <property type="molecule type" value="Genomic_DNA"/>
</dbReference>
<reference evidence="2" key="1">
    <citation type="journal article" date="2015" name="Nature">
        <title>Complex archaea that bridge the gap between prokaryotes and eukaryotes.</title>
        <authorList>
            <person name="Spang A."/>
            <person name="Saw J.H."/>
            <person name="Jorgensen S.L."/>
            <person name="Zaremba-Niedzwiedzka K."/>
            <person name="Martijn J."/>
            <person name="Lind A.E."/>
            <person name="van Eijk R."/>
            <person name="Schleper C."/>
            <person name="Guy L."/>
            <person name="Ettema T.J."/>
        </authorList>
    </citation>
    <scope>NUCLEOTIDE SEQUENCE</scope>
</reference>
<feature type="domain" description="PylC N-terminal" evidence="1">
    <location>
        <begin position="20"/>
        <end position="83"/>
    </location>
</feature>
<dbReference type="Gene3D" id="3.40.50.20">
    <property type="match status" value="1"/>
</dbReference>
<dbReference type="Pfam" id="PF21360">
    <property type="entry name" value="PylC-like_N"/>
    <property type="match status" value="1"/>
</dbReference>